<organism evidence="1 2">
    <name type="scientific">Neofusicoccum ribis</name>
    <dbReference type="NCBI Taxonomy" id="45134"/>
    <lineage>
        <taxon>Eukaryota</taxon>
        <taxon>Fungi</taxon>
        <taxon>Dikarya</taxon>
        <taxon>Ascomycota</taxon>
        <taxon>Pezizomycotina</taxon>
        <taxon>Dothideomycetes</taxon>
        <taxon>Dothideomycetes incertae sedis</taxon>
        <taxon>Botryosphaeriales</taxon>
        <taxon>Botryosphaeriaceae</taxon>
        <taxon>Neofusicoccum</taxon>
    </lineage>
</organism>
<accession>A0ABR3SAD6</accession>
<comment type="caution">
    <text evidence="1">The sequence shown here is derived from an EMBL/GenBank/DDBJ whole genome shotgun (WGS) entry which is preliminary data.</text>
</comment>
<sequence>MTALYFGETSLEELFELSPDEVWQDAYDAAAGYTYENRAEEHTRGSVDTVFEIDPSAQIPEDIFVDYSVDLRLLDGGQSRVSASTQPAYWSGAFGSPGWATISPQLRAELVRLYFSNVHPICPIIDEHRFWELYSSVSEDAFSARFPSILFQSMLFAAFAHANSEQLRAAGYQSSHDAQAEYYRILKAAYQSAQVQVSNEVDEIVLAKTALLLSFWCPPQVDVMTTSFWADRAFHHTKQFLRKWARRENTPVPKRPGIVHWCCIIRSTLISYSMRRPYQLHADEEPLCDPEEVRAEFGLEALFHDFTTPEEKLRMIDDFVATCKLSKNLNMILRSQRALLFEMHWTPAAVDDESMAITDVLQDHMAAYLSASNQEAELQELLRRYEEKGRVIGPGPRDELTFEEMPARMRAYNIYIITHTPGKWSRSCESTALKKLKEASAKVALAVERMMAEVSVETIPGSM</sequence>
<dbReference type="InterPro" id="IPR052761">
    <property type="entry name" value="Fungal_Detox/Toxin_TFs"/>
</dbReference>
<evidence type="ECO:0000313" key="1">
    <source>
        <dbReference type="EMBL" id="KAL1615262.1"/>
    </source>
</evidence>
<dbReference type="PANTHER" id="PTHR47425">
    <property type="entry name" value="FARB-RELATED"/>
    <property type="match status" value="1"/>
</dbReference>
<evidence type="ECO:0000313" key="2">
    <source>
        <dbReference type="Proteomes" id="UP001521116"/>
    </source>
</evidence>
<evidence type="ECO:0008006" key="3">
    <source>
        <dbReference type="Google" id="ProtNLM"/>
    </source>
</evidence>
<dbReference type="Proteomes" id="UP001521116">
    <property type="component" value="Unassembled WGS sequence"/>
</dbReference>
<protein>
    <recommendedName>
        <fullName evidence="3">Transcription factor domain-containing protein</fullName>
    </recommendedName>
</protein>
<proteinExistence type="predicted"/>
<reference evidence="1 2" key="1">
    <citation type="submission" date="2024-02" db="EMBL/GenBank/DDBJ databases">
        <title>De novo assembly and annotation of 12 fungi associated with fruit tree decline syndrome in Ontario, Canada.</title>
        <authorList>
            <person name="Sulman M."/>
            <person name="Ellouze W."/>
            <person name="Ilyukhin E."/>
        </authorList>
    </citation>
    <scope>NUCLEOTIDE SEQUENCE [LARGE SCALE GENOMIC DNA]</scope>
    <source>
        <strain evidence="1 2">M1-105</strain>
    </source>
</reference>
<name>A0ABR3SAD6_9PEZI</name>
<gene>
    <name evidence="1" type="ORF">SLS56_011886</name>
</gene>
<keyword evidence="2" id="KW-1185">Reference proteome</keyword>
<dbReference type="EMBL" id="JAJVDC020000327">
    <property type="protein sequence ID" value="KAL1615262.1"/>
    <property type="molecule type" value="Genomic_DNA"/>
</dbReference>
<dbReference type="PANTHER" id="PTHR47425:SF2">
    <property type="entry name" value="FARB-RELATED"/>
    <property type="match status" value="1"/>
</dbReference>
<dbReference type="CDD" id="cd12148">
    <property type="entry name" value="fungal_TF_MHR"/>
    <property type="match status" value="1"/>
</dbReference>